<organism evidence="2 3">
    <name type="scientific">Pelosinus fermentans B4</name>
    <dbReference type="NCBI Taxonomy" id="1149862"/>
    <lineage>
        <taxon>Bacteria</taxon>
        <taxon>Bacillati</taxon>
        <taxon>Bacillota</taxon>
        <taxon>Negativicutes</taxon>
        <taxon>Selenomonadales</taxon>
        <taxon>Sporomusaceae</taxon>
        <taxon>Pelosinus</taxon>
    </lineage>
</organism>
<dbReference type="Proteomes" id="UP000004324">
    <property type="component" value="Unassembled WGS sequence"/>
</dbReference>
<dbReference type="Pfam" id="PF01965">
    <property type="entry name" value="DJ-1_PfpI"/>
    <property type="match status" value="1"/>
</dbReference>
<dbReference type="RefSeq" id="WP_007933159.1">
    <property type="nucleotide sequence ID" value="NZ_AKVJ01000022.1"/>
</dbReference>
<protein>
    <submittedName>
        <fullName evidence="2">DJ-1 domain, InhA-type</fullName>
    </submittedName>
</protein>
<accession>I8RKB6</accession>
<proteinExistence type="predicted"/>
<dbReference type="InterPro" id="IPR029062">
    <property type="entry name" value="Class_I_gatase-like"/>
</dbReference>
<keyword evidence="3" id="KW-1185">Reference proteome</keyword>
<dbReference type="AlphaFoldDB" id="I8RKB6"/>
<dbReference type="InterPro" id="IPR052158">
    <property type="entry name" value="INH-QAR"/>
</dbReference>
<name>I8RKB6_9FIRM</name>
<dbReference type="OrthoDB" id="6382410at2"/>
<dbReference type="Gene3D" id="3.40.50.880">
    <property type="match status" value="1"/>
</dbReference>
<comment type="caution">
    <text evidence="2">The sequence shown here is derived from an EMBL/GenBank/DDBJ whole genome shotgun (WGS) entry which is preliminary data.</text>
</comment>
<feature type="domain" description="DJ-1/PfpI" evidence="1">
    <location>
        <begin position="6"/>
        <end position="177"/>
    </location>
</feature>
<gene>
    <name evidence="2" type="ORF">FB4_0310</name>
</gene>
<reference evidence="2 3" key="1">
    <citation type="journal article" date="2012" name="J. Bacteriol.">
        <title>Draft Genome Sequences for Two Metal-Reducing Pelosinus fermentans Strains Isolated from a Cr(VI)-Contaminated Site and for Type Strain R7.</title>
        <authorList>
            <person name="Brown S.D."/>
            <person name="Podar M."/>
            <person name="Klingeman D.M."/>
            <person name="Johnson C.M."/>
            <person name="Yang Z.K."/>
            <person name="Utturkar S.M."/>
            <person name="Land M.L."/>
            <person name="Mosher J.J."/>
            <person name="Hurt R.A.Jr."/>
            <person name="Phelps T.J."/>
            <person name="Palumbo A.V."/>
            <person name="Arkin A.P."/>
            <person name="Hazen T.C."/>
            <person name="Elias D.A."/>
        </authorList>
    </citation>
    <scope>NUCLEOTIDE SEQUENCE [LARGE SCALE GENOMIC DNA]</scope>
    <source>
        <strain evidence="2 3">B4</strain>
    </source>
</reference>
<sequence length="200" mass="22396">MGKNCRVGILLFDEVEVLDFSGPFEVFSIASVPKQLDKPFLVQTVSQYGKMIKTRNGLMVHPNFSFANAPDFDILIVPGGYGAEEIEINNETVIQWIKKQKDKVELIASVCTGAFLLAKAGLLNGKRATTHWMDIERLEREFPDVKVERNCKFIDEGSIITSGGISAGINMSFHIIKRLLGENVARMTAKRMEYDIIIVK</sequence>
<evidence type="ECO:0000313" key="3">
    <source>
        <dbReference type="Proteomes" id="UP000004324"/>
    </source>
</evidence>
<dbReference type="SUPFAM" id="SSF52317">
    <property type="entry name" value="Class I glutamine amidotransferase-like"/>
    <property type="match status" value="1"/>
</dbReference>
<dbReference type="PANTHER" id="PTHR43130:SF14">
    <property type="entry name" value="DJ-1_PFPI DOMAIN-CONTAINING PROTEIN"/>
    <property type="match status" value="1"/>
</dbReference>
<dbReference type="CDD" id="cd03139">
    <property type="entry name" value="GATase1_PfpI_2"/>
    <property type="match status" value="1"/>
</dbReference>
<dbReference type="PANTHER" id="PTHR43130">
    <property type="entry name" value="ARAC-FAMILY TRANSCRIPTIONAL REGULATOR"/>
    <property type="match status" value="1"/>
</dbReference>
<evidence type="ECO:0000259" key="1">
    <source>
        <dbReference type="Pfam" id="PF01965"/>
    </source>
</evidence>
<dbReference type="EMBL" id="AKVJ01000022">
    <property type="protein sequence ID" value="EIW18785.1"/>
    <property type="molecule type" value="Genomic_DNA"/>
</dbReference>
<evidence type="ECO:0000313" key="2">
    <source>
        <dbReference type="EMBL" id="EIW18785.1"/>
    </source>
</evidence>
<dbReference type="PATRIC" id="fig|1149862.3.peg.1726"/>
<dbReference type="InterPro" id="IPR002818">
    <property type="entry name" value="DJ-1/PfpI"/>
</dbReference>
<dbReference type="GO" id="GO:0006355">
    <property type="term" value="P:regulation of DNA-templated transcription"/>
    <property type="evidence" value="ECO:0007669"/>
    <property type="project" value="TreeGrafter"/>
</dbReference>